<feature type="transmembrane region" description="Helical" evidence="1">
    <location>
        <begin position="7"/>
        <end position="27"/>
    </location>
</feature>
<evidence type="ECO:0000256" key="1">
    <source>
        <dbReference type="SAM" id="Phobius"/>
    </source>
</evidence>
<keyword evidence="3" id="KW-1185">Reference proteome</keyword>
<keyword evidence="1" id="KW-0472">Membrane</keyword>
<dbReference type="AlphaFoldDB" id="A0A3P5WQY6"/>
<proteinExistence type="predicted"/>
<evidence type="ECO:0000313" key="2">
    <source>
        <dbReference type="EMBL" id="VDC18353.1"/>
    </source>
</evidence>
<keyword evidence="1" id="KW-1133">Transmembrane helix</keyword>
<dbReference type="Proteomes" id="UP000280861">
    <property type="component" value="Unassembled WGS sequence"/>
</dbReference>
<dbReference type="OrthoDB" id="4950900at2"/>
<reference evidence="2 3" key="1">
    <citation type="submission" date="2018-11" db="EMBL/GenBank/DDBJ databases">
        <authorList>
            <person name="Criscuolo A."/>
        </authorList>
    </citation>
    <scope>NUCLEOTIDE SEQUENCE [LARGE SCALE GENOMIC DNA]</scope>
    <source>
        <strain evidence="2">AT11b</strain>
    </source>
</reference>
<name>A0A3P5WQY6_9MICC</name>
<protein>
    <submittedName>
        <fullName evidence="2">Uncharacterized protein</fullName>
    </submittedName>
</protein>
<dbReference type="RefSeq" id="WP_124089893.1">
    <property type="nucleotide sequence ID" value="NZ_CBCRYA010000006.1"/>
</dbReference>
<keyword evidence="1" id="KW-0812">Transmembrane</keyword>
<gene>
    <name evidence="2" type="ORF">PSET11_00219</name>
</gene>
<dbReference type="EMBL" id="UXAU01000009">
    <property type="protein sequence ID" value="VDC18353.1"/>
    <property type="molecule type" value="Genomic_DNA"/>
</dbReference>
<sequence length="64" mass="6894">MNNTMRATLIWSLGAVIFSLVGVYIALNANGVWYSIVSEIILLLAGVTFAARAILSLRASRPTI</sequence>
<feature type="transmembrane region" description="Helical" evidence="1">
    <location>
        <begin position="33"/>
        <end position="55"/>
    </location>
</feature>
<accession>A0A3P5WQY6</accession>
<evidence type="ECO:0000313" key="3">
    <source>
        <dbReference type="Proteomes" id="UP000280861"/>
    </source>
</evidence>
<organism evidence="2 3">
    <name type="scientific">Arthrobacter ulcerisalmonis</name>
    <dbReference type="NCBI Taxonomy" id="2483813"/>
    <lineage>
        <taxon>Bacteria</taxon>
        <taxon>Bacillati</taxon>
        <taxon>Actinomycetota</taxon>
        <taxon>Actinomycetes</taxon>
        <taxon>Micrococcales</taxon>
        <taxon>Micrococcaceae</taxon>
        <taxon>Arthrobacter</taxon>
    </lineage>
</organism>